<keyword evidence="1" id="KW-0472">Membrane</keyword>
<reference evidence="2 3" key="1">
    <citation type="submission" date="2019-03" db="EMBL/GenBank/DDBJ databases">
        <title>Complete genome assembly of MDR B. fragilis.</title>
        <authorList>
            <person name="Sydenham T.V."/>
            <person name="Hasman H."/>
            <person name="Justesen U.S."/>
        </authorList>
    </citation>
    <scope>NUCLEOTIDE SEQUENCE [LARGE SCALE GENOMIC DNA]</scope>
    <source>
        <strain evidence="2 3">DCMOUH0067B</strain>
    </source>
</reference>
<evidence type="ECO:0000313" key="2">
    <source>
        <dbReference type="EMBL" id="QCQ36153.1"/>
    </source>
</evidence>
<dbReference type="AlphaFoldDB" id="A0AAP8ZSR4"/>
<feature type="transmembrane region" description="Helical" evidence="1">
    <location>
        <begin position="30"/>
        <end position="51"/>
    </location>
</feature>
<accession>A0AAP8ZSR4</accession>
<dbReference type="RefSeq" id="WP_137569024.1">
    <property type="nucleotide sequence ID" value="NZ_CP036553.1"/>
</dbReference>
<organism evidence="2 3">
    <name type="scientific">Bacteroides fragilis</name>
    <dbReference type="NCBI Taxonomy" id="817"/>
    <lineage>
        <taxon>Bacteria</taxon>
        <taxon>Pseudomonadati</taxon>
        <taxon>Bacteroidota</taxon>
        <taxon>Bacteroidia</taxon>
        <taxon>Bacteroidales</taxon>
        <taxon>Bacteroidaceae</taxon>
        <taxon>Bacteroides</taxon>
    </lineage>
</organism>
<feature type="transmembrane region" description="Helical" evidence="1">
    <location>
        <begin position="342"/>
        <end position="358"/>
    </location>
</feature>
<keyword evidence="1" id="KW-0812">Transmembrane</keyword>
<dbReference type="Proteomes" id="UP000028294">
    <property type="component" value="Chromosome"/>
</dbReference>
<feature type="transmembrane region" description="Helical" evidence="1">
    <location>
        <begin position="107"/>
        <end position="128"/>
    </location>
</feature>
<dbReference type="EMBL" id="CP036553">
    <property type="protein sequence ID" value="QCQ36153.1"/>
    <property type="molecule type" value="Genomic_DNA"/>
</dbReference>
<protein>
    <submittedName>
        <fullName evidence="2">Uncharacterized protein</fullName>
    </submittedName>
</protein>
<feature type="transmembrane region" description="Helical" evidence="1">
    <location>
        <begin position="63"/>
        <end position="95"/>
    </location>
</feature>
<name>A0AAP8ZSR4_BACFG</name>
<feature type="transmembrane region" description="Helical" evidence="1">
    <location>
        <begin position="201"/>
        <end position="225"/>
    </location>
</feature>
<feature type="transmembrane region" description="Helical" evidence="1">
    <location>
        <begin position="318"/>
        <end position="336"/>
    </location>
</feature>
<evidence type="ECO:0000256" key="1">
    <source>
        <dbReference type="SAM" id="Phobius"/>
    </source>
</evidence>
<keyword evidence="1" id="KW-1133">Transmembrane helix</keyword>
<evidence type="ECO:0000313" key="3">
    <source>
        <dbReference type="Proteomes" id="UP000028294"/>
    </source>
</evidence>
<feature type="transmembrane region" description="Helical" evidence="1">
    <location>
        <begin position="237"/>
        <end position="259"/>
    </location>
</feature>
<sequence>MIERKKNKIIPLLVAFAIIAQNPIWPLWLLGNYCILLSYLCVVVILFLLIRSKRKVKIHPSKFLFWGILLIVFVVVPCFYKIRLSSFFIILTFFISSFLKENEKKMAFLYVFNFVYYTVLISLPFWLIHIFVYEFPLFTTIDLDWMKGGNCIMNNYFLFVTNSHVDYFRFYSVYDEPGVLGTISSFLLFVKKYDLSKRKNLVIFLGGIFTYSMAFYILSIIGILFYAFSRSLRKNLVLFSVLVLFAIVGFNILSSIPAFQKAVVYRMENFTDNSIDSRTNANMNLYFEKYITSSQALFGKGTSFLSQNQMGEGASYKLFLIEYGFVGLSLLIGIYICMIPKFTKIVLVFLFLYFLSFLQRPLAFTTWQILLFLCSVSVILSNYITVDDD</sequence>
<gene>
    <name evidence="2" type="ORF">IA74_008530</name>
</gene>
<proteinExistence type="predicted"/>
<feature type="transmembrane region" description="Helical" evidence="1">
    <location>
        <begin position="365"/>
        <end position="384"/>
    </location>
</feature>